<dbReference type="SMART" id="SM00535">
    <property type="entry name" value="RIBOc"/>
    <property type="match status" value="1"/>
</dbReference>
<evidence type="ECO:0000313" key="6">
    <source>
        <dbReference type="EMBL" id="SFE42060.1"/>
    </source>
</evidence>
<keyword evidence="1 4" id="KW-0540">Nuclease</keyword>
<proteinExistence type="inferred from homology"/>
<dbReference type="InterPro" id="IPR008226">
    <property type="entry name" value="Mini3_fam"/>
</dbReference>
<dbReference type="InterPro" id="IPR036389">
    <property type="entry name" value="RNase_III_sf"/>
</dbReference>
<accession>A0A1I2AGT8</accession>
<evidence type="ECO:0000256" key="2">
    <source>
        <dbReference type="ARBA" id="ARBA00022759"/>
    </source>
</evidence>
<keyword evidence="2 4" id="KW-0255">Endonuclease</keyword>
<comment type="subunit">
    <text evidence="4">Homodimer.</text>
</comment>
<comment type="subcellular location">
    <subcellularLocation>
        <location evidence="4">Cytoplasm</location>
    </subcellularLocation>
</comment>
<keyword evidence="3 4" id="KW-0378">Hydrolase</keyword>
<evidence type="ECO:0000313" key="7">
    <source>
        <dbReference type="Proteomes" id="UP000199474"/>
    </source>
</evidence>
<evidence type="ECO:0000256" key="3">
    <source>
        <dbReference type="ARBA" id="ARBA00022801"/>
    </source>
</evidence>
<dbReference type="EC" id="3.1.26.-" evidence="4"/>
<sequence>MNLDVKQMKSLALAYMGDAVYEVYVREHLLRNGKVKPNQLHKEAVTFVSGKAQASVIKQWLENDALSDEEEKVAARGRNAKSGTIPRNISVQAYRYSTAFEALIGYHHLLGNERRLEELLQASVAFIEGRQG</sequence>
<keyword evidence="4" id="KW-0460">Magnesium</keyword>
<protein>
    <recommendedName>
        <fullName evidence="4">Mini-ribonuclease 3</fullName>
        <shortName evidence="4">Mini-3</shortName>
        <shortName evidence="4">Mini-RNase 3</shortName>
        <ecNumber evidence="4">3.1.26.-</ecNumber>
    </recommendedName>
    <alternativeName>
        <fullName evidence="4">Mini-RNase III</fullName>
        <shortName evidence="4">Mini-III</shortName>
    </alternativeName>
</protein>
<dbReference type="AlphaFoldDB" id="A0A1I2AGT8"/>
<dbReference type="GO" id="GO:0019843">
    <property type="term" value="F:rRNA binding"/>
    <property type="evidence" value="ECO:0007669"/>
    <property type="project" value="UniProtKB-UniRule"/>
</dbReference>
<comment type="similarity">
    <text evidence="4">Belongs to the MrnC RNase family.</text>
</comment>
<dbReference type="SUPFAM" id="SSF69065">
    <property type="entry name" value="RNase III domain-like"/>
    <property type="match status" value="1"/>
</dbReference>
<keyword evidence="4" id="KW-0690">Ribosome biogenesis</keyword>
<dbReference type="GO" id="GO:0005737">
    <property type="term" value="C:cytoplasm"/>
    <property type="evidence" value="ECO:0007669"/>
    <property type="project" value="UniProtKB-SubCell"/>
</dbReference>
<evidence type="ECO:0000256" key="4">
    <source>
        <dbReference type="HAMAP-Rule" id="MF_01468"/>
    </source>
</evidence>
<dbReference type="Gene3D" id="1.10.1520.10">
    <property type="entry name" value="Ribonuclease III domain"/>
    <property type="match status" value="1"/>
</dbReference>
<keyword evidence="7" id="KW-1185">Reference proteome</keyword>
<name>A0A1I2AGT8_9BACI</name>
<dbReference type="OrthoDB" id="46571at2"/>
<evidence type="ECO:0000259" key="5">
    <source>
        <dbReference type="SMART" id="SM00535"/>
    </source>
</evidence>
<dbReference type="EMBL" id="FOMR01000015">
    <property type="protein sequence ID" value="SFE42060.1"/>
    <property type="molecule type" value="Genomic_DNA"/>
</dbReference>
<gene>
    <name evidence="4" type="primary">mrnC</name>
    <name evidence="6" type="ORF">SAMN05216238_11572</name>
</gene>
<organism evidence="6 7">
    <name type="scientific">Lentibacillus persicus</name>
    <dbReference type="NCBI Taxonomy" id="640948"/>
    <lineage>
        <taxon>Bacteria</taxon>
        <taxon>Bacillati</taxon>
        <taxon>Bacillota</taxon>
        <taxon>Bacilli</taxon>
        <taxon>Bacillales</taxon>
        <taxon>Bacillaceae</taxon>
        <taxon>Lentibacillus</taxon>
    </lineage>
</organism>
<dbReference type="GO" id="GO:0004525">
    <property type="term" value="F:ribonuclease III activity"/>
    <property type="evidence" value="ECO:0007669"/>
    <property type="project" value="InterPro"/>
</dbReference>
<keyword evidence="4" id="KW-0698">rRNA processing</keyword>
<dbReference type="STRING" id="640948.SAMN05216238_11572"/>
<dbReference type="InterPro" id="IPR000999">
    <property type="entry name" value="RNase_III_dom"/>
</dbReference>
<dbReference type="RefSeq" id="WP_090087349.1">
    <property type="nucleotide sequence ID" value="NZ_FOMR01000015.1"/>
</dbReference>
<keyword evidence="4" id="KW-0699">rRNA-binding</keyword>
<dbReference type="HAMAP" id="MF_01468">
    <property type="entry name" value="RNase_Mini_III"/>
    <property type="match status" value="1"/>
</dbReference>
<evidence type="ECO:0000256" key="1">
    <source>
        <dbReference type="ARBA" id="ARBA00022722"/>
    </source>
</evidence>
<feature type="active site" evidence="4">
    <location>
        <position position="18"/>
    </location>
</feature>
<dbReference type="PANTHER" id="PTHR34276:SF1">
    <property type="entry name" value="MINI-RIBONUCLEASE 3"/>
    <property type="match status" value="1"/>
</dbReference>
<dbReference type="GO" id="GO:0006364">
    <property type="term" value="P:rRNA processing"/>
    <property type="evidence" value="ECO:0007669"/>
    <property type="project" value="UniProtKB-UniRule"/>
</dbReference>
<reference evidence="7" key="1">
    <citation type="submission" date="2016-10" db="EMBL/GenBank/DDBJ databases">
        <authorList>
            <person name="Varghese N."/>
            <person name="Submissions S."/>
        </authorList>
    </citation>
    <scope>NUCLEOTIDE SEQUENCE [LARGE SCALE GENOMIC DNA]</scope>
    <source>
        <strain evidence="7">DSM 22530</strain>
    </source>
</reference>
<dbReference type="PIRSF" id="PIRSF005520">
    <property type="entry name" value="UCP005520"/>
    <property type="match status" value="1"/>
</dbReference>
<comment type="function">
    <text evidence="4">Involved in correct processing of both the 5' and 3' ends of 23S rRNA precursor. Processes 30S rRNA precursor transcript even in absence of ribonuclease 3 (Rnc); Rnc processes 30S rRNA into smaller rRNA precursors.</text>
</comment>
<keyword evidence="4" id="KW-0694">RNA-binding</keyword>
<dbReference type="Proteomes" id="UP000199474">
    <property type="component" value="Unassembled WGS sequence"/>
</dbReference>
<dbReference type="Pfam" id="PF00636">
    <property type="entry name" value="Ribonuclease_3"/>
    <property type="match status" value="1"/>
</dbReference>
<comment type="cofactor">
    <cofactor evidence="4">
        <name>Mg(2+)</name>
        <dbReference type="ChEBI" id="CHEBI:18420"/>
    </cofactor>
</comment>
<dbReference type="PANTHER" id="PTHR34276">
    <property type="entry name" value="MINI-RIBONUCLEASE 3"/>
    <property type="match status" value="1"/>
</dbReference>
<feature type="domain" description="RNase III" evidence="5">
    <location>
        <begin position="2"/>
        <end position="129"/>
    </location>
</feature>
<keyword evidence="4" id="KW-0963">Cytoplasm</keyword>